<dbReference type="GO" id="GO:0008962">
    <property type="term" value="F:phosphatidylglycerophosphatase activity"/>
    <property type="evidence" value="ECO:0007669"/>
    <property type="project" value="InterPro"/>
</dbReference>
<dbReference type="GO" id="GO:0032049">
    <property type="term" value="P:cardiolipin biosynthetic process"/>
    <property type="evidence" value="ECO:0007669"/>
    <property type="project" value="TreeGrafter"/>
</dbReference>
<organism evidence="1 2">
    <name type="scientific">Lachancea mirantina</name>
    <dbReference type="NCBI Taxonomy" id="1230905"/>
    <lineage>
        <taxon>Eukaryota</taxon>
        <taxon>Fungi</taxon>
        <taxon>Dikarya</taxon>
        <taxon>Ascomycota</taxon>
        <taxon>Saccharomycotina</taxon>
        <taxon>Saccharomycetes</taxon>
        <taxon>Saccharomycetales</taxon>
        <taxon>Saccharomycetaceae</taxon>
        <taxon>Lachancea</taxon>
    </lineage>
</organism>
<dbReference type="NCBIfam" id="TIGR01668">
    <property type="entry name" value="YqeG_hyp_ppase"/>
    <property type="match status" value="1"/>
</dbReference>
<protein>
    <submittedName>
        <fullName evidence="1">LAMI_0B03840g1_1</fullName>
    </submittedName>
</protein>
<dbReference type="EMBL" id="LT598464">
    <property type="protein sequence ID" value="SCU80822.1"/>
    <property type="molecule type" value="Genomic_DNA"/>
</dbReference>
<dbReference type="PANTHER" id="PTHR19288:SF25">
    <property type="entry name" value="PHOSPHATIDYLGLYCEROPHOSPHATASE GEP4, MITOCHONDRIAL"/>
    <property type="match status" value="1"/>
</dbReference>
<evidence type="ECO:0000313" key="1">
    <source>
        <dbReference type="EMBL" id="SCU80822.1"/>
    </source>
</evidence>
<dbReference type="Proteomes" id="UP000191024">
    <property type="component" value="Chromosome B"/>
</dbReference>
<dbReference type="InterPro" id="IPR036412">
    <property type="entry name" value="HAD-like_sf"/>
</dbReference>
<proteinExistence type="predicted"/>
<dbReference type="InterPro" id="IPR027706">
    <property type="entry name" value="PGP_Pase"/>
</dbReference>
<dbReference type="PANTHER" id="PTHR19288">
    <property type="entry name" value="4-NITROPHENYLPHOSPHATASE-RELATED"/>
    <property type="match status" value="1"/>
</dbReference>
<dbReference type="InterPro" id="IPR023214">
    <property type="entry name" value="HAD_sf"/>
</dbReference>
<dbReference type="FunFam" id="3.40.50.1000:FF:000165">
    <property type="entry name" value="HAD superfamily phosphatase"/>
    <property type="match status" value="1"/>
</dbReference>
<gene>
    <name evidence="1" type="ORF">LAMI_0B03840G</name>
</gene>
<dbReference type="InterPro" id="IPR010021">
    <property type="entry name" value="PGPP1/Gep4"/>
</dbReference>
<dbReference type="AlphaFoldDB" id="A0A1G4IVB5"/>
<dbReference type="SUPFAM" id="SSF56784">
    <property type="entry name" value="HAD-like"/>
    <property type="match status" value="1"/>
</dbReference>
<dbReference type="Pfam" id="PF09419">
    <property type="entry name" value="PGP_phosphatase"/>
    <property type="match status" value="1"/>
</dbReference>
<dbReference type="GO" id="GO:0005739">
    <property type="term" value="C:mitochondrion"/>
    <property type="evidence" value="ECO:0007669"/>
    <property type="project" value="TreeGrafter"/>
</dbReference>
<evidence type="ECO:0000313" key="2">
    <source>
        <dbReference type="Proteomes" id="UP000191024"/>
    </source>
</evidence>
<keyword evidence="2" id="KW-1185">Reference proteome</keyword>
<dbReference type="OrthoDB" id="198652at2759"/>
<dbReference type="Gene3D" id="3.40.50.1000">
    <property type="entry name" value="HAD superfamily/HAD-like"/>
    <property type="match status" value="1"/>
</dbReference>
<reference evidence="1 2" key="1">
    <citation type="submission" date="2016-03" db="EMBL/GenBank/DDBJ databases">
        <authorList>
            <person name="Devillers H."/>
        </authorList>
    </citation>
    <scope>NUCLEOTIDE SEQUENCE [LARGE SCALE GENOMIC DNA]</scope>
    <source>
        <strain evidence="1">CBS 11717</strain>
    </source>
</reference>
<dbReference type="STRING" id="1230905.A0A1G4IVB5"/>
<accession>A0A1G4IVB5</accession>
<sequence>MNLSATFNVLRLFFSPHLCVPQMTINSFGQLPVPIGPKIKAVVLDKDNCFAFPHENKVWPEYEELWQKLKNTYPGASMLIVSNSAGSSDDSGHAEALLLEKVTGVPVLRHSSKKPGCRDQILEHFYREKVIESPQEIAVVGDRLFTDILMANLMGSYPVWVKEGVKLCESPICRFEKILLEWLRPEK</sequence>
<name>A0A1G4IVB5_9SACH</name>